<dbReference type="PANTHER" id="PTHR42933:SF1">
    <property type="entry name" value="SITE-SPECIFIC DNA-METHYLTRANSFERASE (ADENINE-SPECIFIC)"/>
    <property type="match status" value="1"/>
</dbReference>
<dbReference type="REBASE" id="201263">
    <property type="entry name" value="Csp6137ORF1215P"/>
</dbReference>
<dbReference type="AlphaFoldDB" id="A0A1X9SXL5"/>
<dbReference type="EMBL" id="CP018789">
    <property type="protein sequence ID" value="ARR01014.1"/>
    <property type="molecule type" value="Genomic_DNA"/>
</dbReference>
<organism evidence="10 11">
    <name type="scientific">Campylobacter porcelli</name>
    <dbReference type="NCBI Taxonomy" id="1660073"/>
    <lineage>
        <taxon>Bacteria</taxon>
        <taxon>Pseudomonadati</taxon>
        <taxon>Campylobacterota</taxon>
        <taxon>Epsilonproteobacteria</taxon>
        <taxon>Campylobacterales</taxon>
        <taxon>Campylobacteraceae</taxon>
        <taxon>Campylobacter</taxon>
    </lineage>
</organism>
<dbReference type="GO" id="GO:0032259">
    <property type="term" value="P:methylation"/>
    <property type="evidence" value="ECO:0007669"/>
    <property type="project" value="UniProtKB-KW"/>
</dbReference>
<keyword evidence="6" id="KW-0680">Restriction system</keyword>
<feature type="domain" description="DNA methylase adenine-specific" evidence="9">
    <location>
        <begin position="349"/>
        <end position="479"/>
    </location>
</feature>
<keyword evidence="3" id="KW-0489">Methyltransferase</keyword>
<dbReference type="KEGG" id="camy:CSUIS_1215"/>
<evidence type="ECO:0000256" key="1">
    <source>
        <dbReference type="ARBA" id="ARBA00006594"/>
    </source>
</evidence>
<dbReference type="SUPFAM" id="SSF53335">
    <property type="entry name" value="S-adenosyl-L-methionine-dependent methyltransferases"/>
    <property type="match status" value="1"/>
</dbReference>
<sequence length="1054" mass="119466">MAKSIEEKIEDHAKAELKKLNLKYYTKTEIINESIDEALNKAPSKKGGDGVNRPDIKLFIQTATLKNLPVMIEVKGTKGDLAKFDDEGNIANQNSKNEPNYSNISKYALNGAIHYADAVTFYSDFADCIAIGINGYENSGKITIEYAVYLVSNPKIYKKLGDFSDLSFLASSDLDDLIKNCELSQEEIEAKTAQIENEMEVRLKNLNETIHHTYGVAVQYRVEIVVGIIMANLGIANHISPLALNDLKGENTPNSNDGKIILNKISDYLEHKNLNSTKKDMILRELTKVFIDTNLWKSQNGQSRLKQIYKIVLENVMPYLKNNKYHLDFTGQLFNVLNRYVDIPDGEKNDVVLTPRYVTDLMAKLCEVNKDSFVWDYAMGSGGFLISSLKLMLADAKNSINSSSELEDKLFHIKSKQLLGVELRPDICLLAILNMILMGDGSANVINTDSLINYEGNYQDQSTPFPANVFLLNPPYSADGKGFNFVEKALSKMKSGKAAVLIQENAGSGNGLPYTKEILKHSTLKASIKMSDIFCGKAGVQTAIYLFEVGRPHNEKSIVKFIDFSNDGYSRQNRKKSGLNVNLKDADNAELRYAEIVDIVLDRKKSSDFYNEANGTLILDTISLNGKDWTFGQHKKIDTKPTLNDFKKCVSDYLAWEVAQILKKDSPSSVNSMLINKHNSIKWQEFEIKKLFESFNGNFDIKKEHINGLGEYVITAGLGENGILGKTDIKAKIFDENTITIDMFGNAFYRNFKYKMVTHARVFCLKPLFEITPKQGLFIANSFHFLKYKFGYENMCSWAKIKNEKILLPTKNGEIDFDFMENFIAELEAERVRELEAYLKATGLKDYELTQNEKDALAKFDEFSKWGGVEREFKIGDLFDKLSAKFLGKGDKFKAVSKIKTTEFFVPVVYCKFGDNGIMYWAKKDDFETYKNVISIVYNGVIATGKVYAQQHETGILAESYFIKFKNCEIDFKINLFFQCVLEKVLYPKYSRDFLATWNDKVENDVISLPITANGEIDFDFMENFIKAIQKLIIKDLVIWSQKKIEATKQVVGL</sequence>
<dbReference type="GO" id="GO:0009007">
    <property type="term" value="F:site-specific DNA-methyltransferase (adenine-specific) activity"/>
    <property type="evidence" value="ECO:0007669"/>
    <property type="project" value="UniProtKB-EC"/>
</dbReference>
<dbReference type="GO" id="GO:0003677">
    <property type="term" value="F:DNA binding"/>
    <property type="evidence" value="ECO:0007669"/>
    <property type="project" value="InterPro"/>
</dbReference>
<keyword evidence="10" id="KW-0255">Endonuclease</keyword>
<dbReference type="InterPro" id="IPR003356">
    <property type="entry name" value="DNA_methylase_A-5"/>
</dbReference>
<keyword evidence="4" id="KW-0808">Transferase</keyword>
<accession>A0A1X9SXL5</accession>
<evidence type="ECO:0000256" key="6">
    <source>
        <dbReference type="ARBA" id="ARBA00022747"/>
    </source>
</evidence>
<dbReference type="GO" id="GO:0008170">
    <property type="term" value="F:N-methyltransferase activity"/>
    <property type="evidence" value="ECO:0007669"/>
    <property type="project" value="InterPro"/>
</dbReference>
<feature type="domain" description="Type I restriction modification DNA specificity" evidence="8">
    <location>
        <begin position="682"/>
        <end position="836"/>
    </location>
</feature>
<dbReference type="RefSeq" id="WP_086297921.1">
    <property type="nucleotide sequence ID" value="NZ_CP018789.1"/>
</dbReference>
<dbReference type="InterPro" id="IPR000055">
    <property type="entry name" value="Restrct_endonuc_typeI_TRD"/>
</dbReference>
<dbReference type="EC" id="2.1.1.72" evidence="2"/>
<name>A0A1X9SXL5_9BACT</name>
<keyword evidence="10" id="KW-0378">Hydrolase</keyword>
<dbReference type="InterPro" id="IPR051537">
    <property type="entry name" value="DNA_Adenine_Mtase"/>
</dbReference>
<comment type="similarity">
    <text evidence="1">Belongs to the N(4)/N(6)-methyltransferase family.</text>
</comment>
<evidence type="ECO:0000256" key="7">
    <source>
        <dbReference type="ARBA" id="ARBA00047942"/>
    </source>
</evidence>
<dbReference type="GO" id="GO:0009307">
    <property type="term" value="P:DNA restriction-modification system"/>
    <property type="evidence" value="ECO:0007669"/>
    <property type="project" value="UniProtKB-KW"/>
</dbReference>
<dbReference type="STRING" id="1660073.CSUIS_1215"/>
<keyword evidence="10" id="KW-0540">Nuclease</keyword>
<dbReference type="Pfam" id="PF01420">
    <property type="entry name" value="Methylase_S"/>
    <property type="match status" value="1"/>
</dbReference>
<dbReference type="Pfam" id="PF02384">
    <property type="entry name" value="N6_Mtase"/>
    <property type="match status" value="1"/>
</dbReference>
<dbReference type="Gene3D" id="3.40.50.150">
    <property type="entry name" value="Vaccinia Virus protein VP39"/>
    <property type="match status" value="1"/>
</dbReference>
<protein>
    <recommendedName>
        <fullName evidence="2">site-specific DNA-methyltransferase (adenine-specific)</fullName>
        <ecNumber evidence="2">2.1.1.72</ecNumber>
    </recommendedName>
</protein>
<comment type="catalytic activity">
    <reaction evidence="7">
        <text>a 2'-deoxyadenosine in DNA + S-adenosyl-L-methionine = an N(6)-methyl-2'-deoxyadenosine in DNA + S-adenosyl-L-homocysteine + H(+)</text>
        <dbReference type="Rhea" id="RHEA:15197"/>
        <dbReference type="Rhea" id="RHEA-COMP:12418"/>
        <dbReference type="Rhea" id="RHEA-COMP:12419"/>
        <dbReference type="ChEBI" id="CHEBI:15378"/>
        <dbReference type="ChEBI" id="CHEBI:57856"/>
        <dbReference type="ChEBI" id="CHEBI:59789"/>
        <dbReference type="ChEBI" id="CHEBI:90615"/>
        <dbReference type="ChEBI" id="CHEBI:90616"/>
        <dbReference type="EC" id="2.1.1.72"/>
    </reaction>
</comment>
<evidence type="ECO:0000256" key="4">
    <source>
        <dbReference type="ARBA" id="ARBA00022679"/>
    </source>
</evidence>
<evidence type="ECO:0000313" key="10">
    <source>
        <dbReference type="EMBL" id="ARR01014.1"/>
    </source>
</evidence>
<dbReference type="InterPro" id="IPR029063">
    <property type="entry name" value="SAM-dependent_MTases_sf"/>
</dbReference>
<evidence type="ECO:0000256" key="5">
    <source>
        <dbReference type="ARBA" id="ARBA00022691"/>
    </source>
</evidence>
<dbReference type="GO" id="GO:0004519">
    <property type="term" value="F:endonuclease activity"/>
    <property type="evidence" value="ECO:0007669"/>
    <property type="project" value="UniProtKB-KW"/>
</dbReference>
<proteinExistence type="inferred from homology"/>
<reference evidence="11" key="1">
    <citation type="journal article" date="2017" name="Genome Biol. Evol.">
        <title>Comparative Genomic Analysis Identifies a Campylobacter Clade Deficient in Selenium Metabolism.</title>
        <authorList>
            <person name="Miller W.G."/>
            <person name="Yee E."/>
            <person name="Lopes B.S."/>
            <person name="Chapman M.H."/>
            <person name="Huynh S."/>
            <person name="Bono J.L."/>
            <person name="Parker C.T."/>
            <person name="Strachan N.J.C."/>
            <person name="Forbes K.J."/>
        </authorList>
    </citation>
    <scope>NUCLEOTIDE SEQUENCE [LARGE SCALE GENOMIC DNA]</scope>
    <source>
        <strain evidence="11">RM6137</strain>
    </source>
</reference>
<keyword evidence="5" id="KW-0949">S-adenosyl-L-methionine</keyword>
<evidence type="ECO:0000256" key="2">
    <source>
        <dbReference type="ARBA" id="ARBA00011900"/>
    </source>
</evidence>
<evidence type="ECO:0000259" key="8">
    <source>
        <dbReference type="Pfam" id="PF01420"/>
    </source>
</evidence>
<dbReference type="SUPFAM" id="SSF116734">
    <property type="entry name" value="DNA methylase specificity domain"/>
    <property type="match status" value="1"/>
</dbReference>
<evidence type="ECO:0000313" key="11">
    <source>
        <dbReference type="Proteomes" id="UP000194260"/>
    </source>
</evidence>
<dbReference type="Proteomes" id="UP000194260">
    <property type="component" value="Chromosome"/>
</dbReference>
<evidence type="ECO:0000259" key="9">
    <source>
        <dbReference type="Pfam" id="PF02384"/>
    </source>
</evidence>
<evidence type="ECO:0000256" key="3">
    <source>
        <dbReference type="ARBA" id="ARBA00022603"/>
    </source>
</evidence>
<gene>
    <name evidence="10" type="ORF">CSUIS_1215</name>
</gene>
<dbReference type="PANTHER" id="PTHR42933">
    <property type="entry name" value="SLR6095 PROTEIN"/>
    <property type="match status" value="1"/>
</dbReference>